<dbReference type="GO" id="GO:0003676">
    <property type="term" value="F:nucleic acid binding"/>
    <property type="evidence" value="ECO:0007669"/>
    <property type="project" value="InterPro"/>
</dbReference>
<evidence type="ECO:0008006" key="2">
    <source>
        <dbReference type="Google" id="ProtNLM"/>
    </source>
</evidence>
<dbReference type="InterPro" id="IPR012337">
    <property type="entry name" value="RNaseH-like_sf"/>
</dbReference>
<name>A0A0D0VNP9_CRYGA</name>
<sequence length="346" mass="40422">MTNAVEELQRRRQKPLGLESNFCKLSQLLPQLQPRPARARALPGKTLLCPVRESVRESVPQAGFARGKTWKESTFVQRDLLTRLMQDRHPDLFSREKYHNHWPLEYLGKQRVKNKKWYTPTKDTDQPQSIVITRENTTGWVEAKALRSTAASEIAKFFYEDIISRYGWRHVANGVVERGNRPIKEAIFKRCPNGQANRWLDYLHYALWADRTTVRASTGYTPHYLMFGQEAVLPIDFTEERILMANWERVGTPAELLEARMIQIENREADKAVARERVKASREASVAYHNGRFSDRQHGRDFKSGDFVMVRNSQQDYGRGVRKEPRWRGPYRTVRINQGGAFIYER</sequence>
<dbReference type="PANTHER" id="PTHR48475">
    <property type="entry name" value="RIBONUCLEASE H"/>
    <property type="match status" value="1"/>
</dbReference>
<dbReference type="SUPFAM" id="SSF53098">
    <property type="entry name" value="Ribonuclease H-like"/>
    <property type="match status" value="1"/>
</dbReference>
<evidence type="ECO:0000313" key="1">
    <source>
        <dbReference type="EMBL" id="KIR47979.1"/>
    </source>
</evidence>
<dbReference type="Gene3D" id="3.30.420.10">
    <property type="entry name" value="Ribonuclease H-like superfamily/Ribonuclease H"/>
    <property type="match status" value="1"/>
</dbReference>
<dbReference type="InterPro" id="IPR036397">
    <property type="entry name" value="RNaseH_sf"/>
</dbReference>
<dbReference type="EMBL" id="KN847978">
    <property type="protein sequence ID" value="KIR47979.1"/>
    <property type="molecule type" value="Genomic_DNA"/>
</dbReference>
<reference evidence="1" key="1">
    <citation type="submission" date="2015-01" db="EMBL/GenBank/DDBJ databases">
        <title>The Genome Sequence of Cryptococcus gattii CA1280.</title>
        <authorList>
            <consortium name="The Broad Institute Genomics Platform"/>
            <person name="Cuomo C."/>
            <person name="Litvintseva A."/>
            <person name="Chen Y."/>
            <person name="Heitman J."/>
            <person name="Sun S."/>
            <person name="Springer D."/>
            <person name="Dromer F."/>
            <person name="Young S."/>
            <person name="Zeng Q."/>
            <person name="Gargeya S."/>
            <person name="Abouelleil A."/>
            <person name="Alvarado L."/>
            <person name="Chapman S.B."/>
            <person name="Gainer-Dewar J."/>
            <person name="Goldberg J."/>
            <person name="Griggs A."/>
            <person name="Gujja S."/>
            <person name="Hansen M."/>
            <person name="Howarth C."/>
            <person name="Imamovic A."/>
            <person name="Larimer J."/>
            <person name="Murphy C."/>
            <person name="Naylor J."/>
            <person name="Pearson M."/>
            <person name="Priest M."/>
            <person name="Roberts A."/>
            <person name="Saif S."/>
            <person name="Shea T."/>
            <person name="Sykes S."/>
            <person name="Wortman J."/>
            <person name="Nusbaum C."/>
            <person name="Birren B."/>
        </authorList>
    </citation>
    <scope>NUCLEOTIDE SEQUENCE [LARGE SCALE GENOMIC DNA]</scope>
    <source>
        <strain evidence="1">CA1280</strain>
    </source>
</reference>
<organism evidence="1">
    <name type="scientific">Cryptococcus bacillisporus CA1280</name>
    <dbReference type="NCBI Taxonomy" id="1296109"/>
    <lineage>
        <taxon>Eukaryota</taxon>
        <taxon>Fungi</taxon>
        <taxon>Dikarya</taxon>
        <taxon>Basidiomycota</taxon>
        <taxon>Agaricomycotina</taxon>
        <taxon>Tremellomycetes</taxon>
        <taxon>Tremellales</taxon>
        <taxon>Cryptococcaceae</taxon>
        <taxon>Cryptococcus</taxon>
        <taxon>Cryptococcus gattii species complex</taxon>
    </lineage>
</organism>
<dbReference type="PANTHER" id="PTHR48475:SF1">
    <property type="entry name" value="RNASE H TYPE-1 DOMAIN-CONTAINING PROTEIN"/>
    <property type="match status" value="1"/>
</dbReference>
<dbReference type="AlphaFoldDB" id="A0A0D0VNP9"/>
<dbReference type="OrthoDB" id="444848at2759"/>
<gene>
    <name evidence="1" type="ORF">I312_02493</name>
</gene>
<dbReference type="HOGENOM" id="CLU_801718_0_0_1"/>
<proteinExistence type="predicted"/>
<accession>A0A0D0VNP9</accession>
<protein>
    <recommendedName>
        <fullName evidence="2">Integrase catalytic domain-containing protein</fullName>
    </recommendedName>
</protein>